<protein>
    <submittedName>
        <fullName evidence="3">Uncharacterized protein</fullName>
    </submittedName>
</protein>
<organism evidence="3 4">
    <name type="scientific">Extremus antarcticus</name>
    <dbReference type="NCBI Taxonomy" id="702011"/>
    <lineage>
        <taxon>Eukaryota</taxon>
        <taxon>Fungi</taxon>
        <taxon>Dikarya</taxon>
        <taxon>Ascomycota</taxon>
        <taxon>Pezizomycotina</taxon>
        <taxon>Dothideomycetes</taxon>
        <taxon>Dothideomycetidae</taxon>
        <taxon>Mycosphaerellales</taxon>
        <taxon>Extremaceae</taxon>
        <taxon>Extremus</taxon>
    </lineage>
</organism>
<proteinExistence type="predicted"/>
<dbReference type="EMBL" id="JAWDJX010000041">
    <property type="protein sequence ID" value="KAK3049287.1"/>
    <property type="molecule type" value="Genomic_DNA"/>
</dbReference>
<accession>A0AAJ0DFG7</accession>
<evidence type="ECO:0000313" key="4">
    <source>
        <dbReference type="Proteomes" id="UP001271007"/>
    </source>
</evidence>
<keyword evidence="2" id="KW-1133">Transmembrane helix</keyword>
<name>A0AAJ0DFG7_9PEZI</name>
<keyword evidence="4" id="KW-1185">Reference proteome</keyword>
<keyword evidence="2" id="KW-0472">Membrane</keyword>
<feature type="transmembrane region" description="Helical" evidence="2">
    <location>
        <begin position="14"/>
        <end position="38"/>
    </location>
</feature>
<evidence type="ECO:0000313" key="3">
    <source>
        <dbReference type="EMBL" id="KAK3049287.1"/>
    </source>
</evidence>
<dbReference type="Proteomes" id="UP001271007">
    <property type="component" value="Unassembled WGS sequence"/>
</dbReference>
<sequence length="269" mass="30707">MGIVVSSPTPTSPFFLTTGIIGLVSFVFTLATFLRVVWVNLMTLQEAEHEVHGYLTDIRTEILEERANLRTMRKGMKKHKRFARGENGGSYLGMELDDVSLKTMGDAVRHLSKRFKELEKPFLAEGEMGIAGANGHGNKNRRRRNSSASPDRYDHAAYSSPPERSSRRHSRNDEKDHDDNEIDDDAFWAQRTRYAAFTPGKRFIWLRKKAEAQQILEAMTRLQTRRIARQVGGMAVLMHEYGCGTLEVREMVGRIDERVGRVLGVRRVE</sequence>
<keyword evidence="2" id="KW-0812">Transmembrane</keyword>
<comment type="caution">
    <text evidence="3">The sequence shown here is derived from an EMBL/GenBank/DDBJ whole genome shotgun (WGS) entry which is preliminary data.</text>
</comment>
<gene>
    <name evidence="3" type="ORF">LTR09_009465</name>
</gene>
<evidence type="ECO:0000256" key="2">
    <source>
        <dbReference type="SAM" id="Phobius"/>
    </source>
</evidence>
<evidence type="ECO:0000256" key="1">
    <source>
        <dbReference type="SAM" id="MobiDB-lite"/>
    </source>
</evidence>
<feature type="region of interest" description="Disordered" evidence="1">
    <location>
        <begin position="129"/>
        <end position="182"/>
    </location>
</feature>
<dbReference type="AlphaFoldDB" id="A0AAJ0DFG7"/>
<reference evidence="3" key="1">
    <citation type="submission" date="2023-04" db="EMBL/GenBank/DDBJ databases">
        <title>Black Yeasts Isolated from many extreme environments.</title>
        <authorList>
            <person name="Coleine C."/>
            <person name="Stajich J.E."/>
            <person name="Selbmann L."/>
        </authorList>
    </citation>
    <scope>NUCLEOTIDE SEQUENCE</scope>
    <source>
        <strain evidence="3">CCFEE 5312</strain>
    </source>
</reference>